<evidence type="ECO:0000313" key="1">
    <source>
        <dbReference type="EMBL" id="EAQ90943.1"/>
    </source>
</evidence>
<organism evidence="1 2">
    <name type="scientific">Chaetomium globosum (strain ATCC 6205 / CBS 148.51 / DSM 1962 / NBRC 6347 / NRRL 1970)</name>
    <name type="common">Soil fungus</name>
    <dbReference type="NCBI Taxonomy" id="306901"/>
    <lineage>
        <taxon>Eukaryota</taxon>
        <taxon>Fungi</taxon>
        <taxon>Dikarya</taxon>
        <taxon>Ascomycota</taxon>
        <taxon>Pezizomycotina</taxon>
        <taxon>Sordariomycetes</taxon>
        <taxon>Sordariomycetidae</taxon>
        <taxon>Sordariales</taxon>
        <taxon>Chaetomiaceae</taxon>
        <taxon>Chaetomium</taxon>
    </lineage>
</organism>
<dbReference type="AlphaFoldDB" id="Q2HA76"/>
<dbReference type="InterPro" id="IPR027417">
    <property type="entry name" value="P-loop_NTPase"/>
</dbReference>
<name>Q2HA76_CHAGB</name>
<gene>
    <name evidence="1" type="ORF">CHGG_02878</name>
</gene>
<reference evidence="2" key="1">
    <citation type="journal article" date="2015" name="Genome Announc.">
        <title>Draft genome sequence of the cellulolytic fungus Chaetomium globosum.</title>
        <authorList>
            <person name="Cuomo C.A."/>
            <person name="Untereiner W.A."/>
            <person name="Ma L.-J."/>
            <person name="Grabherr M."/>
            <person name="Birren B.W."/>
        </authorList>
    </citation>
    <scope>NUCLEOTIDE SEQUENCE [LARGE SCALE GENOMIC DNA]</scope>
    <source>
        <strain evidence="2">ATCC 6205 / CBS 148.51 / DSM 1962 / NBRC 6347 / NRRL 1970</strain>
    </source>
</reference>
<dbReference type="InParanoid" id="Q2HA76"/>
<dbReference type="SUPFAM" id="SSF52540">
    <property type="entry name" value="P-loop containing nucleoside triphosphate hydrolases"/>
    <property type="match status" value="1"/>
</dbReference>
<evidence type="ECO:0008006" key="3">
    <source>
        <dbReference type="Google" id="ProtNLM"/>
    </source>
</evidence>
<dbReference type="GeneID" id="4389215"/>
<dbReference type="RefSeq" id="XP_001229394.1">
    <property type="nucleotide sequence ID" value="XM_001229393.1"/>
</dbReference>
<evidence type="ECO:0000313" key="2">
    <source>
        <dbReference type="Proteomes" id="UP000001056"/>
    </source>
</evidence>
<protein>
    <recommendedName>
        <fullName evidence="3">DNA2/NAM7 helicase-like C-terminal domain-containing protein</fullName>
    </recommendedName>
</protein>
<dbReference type="VEuPathDB" id="FungiDB:CHGG_02878"/>
<dbReference type="HOGENOM" id="CLU_007214_0_0_1"/>
<accession>Q2HA76</accession>
<dbReference type="EMBL" id="CH408030">
    <property type="protein sequence ID" value="EAQ90943.1"/>
    <property type="molecule type" value="Genomic_DNA"/>
</dbReference>
<dbReference type="eggNOG" id="KOG1802">
    <property type="taxonomic scope" value="Eukaryota"/>
</dbReference>
<dbReference type="OrthoDB" id="5408263at2759"/>
<dbReference type="OMA" id="SNIAVIC"/>
<dbReference type="Proteomes" id="UP000001056">
    <property type="component" value="Unassembled WGS sequence"/>
</dbReference>
<keyword evidence="2" id="KW-1185">Reference proteome</keyword>
<proteinExistence type="predicted"/>
<sequence length="618" mass="68793">MNNNAIDRKIEAGKGFVQSEVHPVDIKFPRGQVDMTAEQASPAFLNRFPGAERFTLISVRLHEGARVRVDGFGMPYKNPEQPAAEGWRAFYFAIRAPLATIDKEWNDMRLPPPFSYPYGTEHHWPSKNKGAAGLTLYADLLERTKSAEKFRAAYALSSRISSGSTKHPKPYGRFRSPAYLVDRGHGRYYVVVALAREFMDKYGAAWRRLAKDCEVRLLFHDEVEESWDRTIIEYPDDDLRANHLVEAHEVILSAEVPGFMDPSFVPRTFANRRVANGARGAARGFPLDLDDASRRVSSACLYLPDAKPTRVLPYQPSTAELAEREDTMALHRAVMRGQGFYDWMTRPVYTMASASTKVTPMRTARPLPVADFLARADKAYINALFEEVLPSDRGPFHECLRNRTLGIGLIIAPPGFGKTTLMAVAGLAMTPAQSMKRGYRDWVERTAQAVLIDEASNMHRGDLGCVWGNCLLPVFFGGDPRQLPPTVMTGNETDSEGNLYNSLADDSAISPFGLLTHEWVASAGRILERVMQRRPSVRPPPAGKMLPVFVHCEGAVVHIDERTGSKRSRGQSIAALDIATELVHEGVDPVKISILSPYAANVELILQLRKQPNYGLQG</sequence>